<organism evidence="2 3">
    <name type="scientific">Paracoccus spongiarum</name>
    <dbReference type="NCBI Taxonomy" id="3064387"/>
    <lineage>
        <taxon>Bacteria</taxon>
        <taxon>Pseudomonadati</taxon>
        <taxon>Pseudomonadota</taxon>
        <taxon>Alphaproteobacteria</taxon>
        <taxon>Rhodobacterales</taxon>
        <taxon>Paracoccaceae</taxon>
        <taxon>Paracoccus</taxon>
    </lineage>
</organism>
<reference evidence="2 3" key="1">
    <citation type="submission" date="2023-08" db="EMBL/GenBank/DDBJ databases">
        <authorList>
            <person name="Park J.-S."/>
        </authorList>
    </citation>
    <scope>NUCLEOTIDE SEQUENCE [LARGE SCALE GENOMIC DNA]</scope>
    <source>
        <strain evidence="2 3">2205BS29-5</strain>
    </source>
</reference>
<keyword evidence="3" id="KW-1185">Reference proteome</keyword>
<dbReference type="RefSeq" id="WP_305965032.1">
    <property type="nucleotide sequence ID" value="NZ_JAVAMQ010000044.1"/>
</dbReference>
<dbReference type="EMBL" id="JAVAMQ010000044">
    <property type="protein sequence ID" value="MDP5309233.1"/>
    <property type="molecule type" value="Genomic_DNA"/>
</dbReference>
<name>A0ABT9JHB8_9RHOB</name>
<dbReference type="Pfam" id="PF04993">
    <property type="entry name" value="TfoX_N"/>
    <property type="match status" value="1"/>
</dbReference>
<dbReference type="InterPro" id="IPR007076">
    <property type="entry name" value="TfoX_N"/>
</dbReference>
<feature type="domain" description="TfoX N-terminal" evidence="1">
    <location>
        <begin position="31"/>
        <end position="108"/>
    </location>
</feature>
<dbReference type="Proteomes" id="UP001224997">
    <property type="component" value="Unassembled WGS sequence"/>
</dbReference>
<accession>A0ABT9JHB8</accession>
<protein>
    <submittedName>
        <fullName evidence="2">TfoX/Sxy family protein</fullName>
    </submittedName>
</protein>
<evidence type="ECO:0000259" key="1">
    <source>
        <dbReference type="Pfam" id="PF04993"/>
    </source>
</evidence>
<proteinExistence type="predicted"/>
<evidence type="ECO:0000313" key="3">
    <source>
        <dbReference type="Proteomes" id="UP001224997"/>
    </source>
</evidence>
<gene>
    <name evidence="2" type="ORF">Q5Y72_19370</name>
</gene>
<comment type="caution">
    <text evidence="2">The sequence shown here is derived from an EMBL/GenBank/DDBJ whole genome shotgun (WGS) entry which is preliminary data.</text>
</comment>
<dbReference type="SUPFAM" id="SSF159894">
    <property type="entry name" value="YgaC/TfoX-N like"/>
    <property type="match status" value="1"/>
</dbReference>
<evidence type="ECO:0000313" key="2">
    <source>
        <dbReference type="EMBL" id="MDP5309233.1"/>
    </source>
</evidence>
<sequence>MGRQSGTKGVALTPAQLLLCDYIRDSLTEERAVREVPMFGGLSFMVDERMIVAAQKNGDLLVRIDPAQSKELLCLPDTTQAEMGKGRSMWLSWVVAKGTLTATQVSFWIGVAMAYRKRTIAQGQNRS</sequence>